<protein>
    <submittedName>
        <fullName evidence="1">Uncharacterized protein</fullName>
    </submittedName>
</protein>
<dbReference type="AlphaFoldDB" id="A0A0H5QQ86"/>
<name>A0A0H5QQ86_9EUKA</name>
<reference evidence="1" key="1">
    <citation type="submission" date="2015-04" db="EMBL/GenBank/DDBJ databases">
        <title>The genome sequence of the plant pathogenic Rhizarian Plasmodiophora brassicae reveals insights in its biotrophic life cycle and the origin of chitin synthesis.</title>
        <authorList>
            <person name="Schwelm A."/>
            <person name="Fogelqvist J."/>
            <person name="Knaust A."/>
            <person name="Julke S."/>
            <person name="Lilja T."/>
            <person name="Dhandapani V."/>
            <person name="Bonilla-Rosso G."/>
            <person name="Karlsson M."/>
            <person name="Shevchenko A."/>
            <person name="Choi S.R."/>
            <person name="Kim H.G."/>
            <person name="Park J.Y."/>
            <person name="Lim Y.P."/>
            <person name="Ludwig-Muller J."/>
            <person name="Dixelius C."/>
        </authorList>
    </citation>
    <scope>NUCLEOTIDE SEQUENCE</scope>
    <source>
        <tissue evidence="1">Potato root galls</tissue>
    </source>
</reference>
<proteinExistence type="predicted"/>
<accession>A0A0H5QQ86</accession>
<dbReference type="EMBL" id="HACM01003803">
    <property type="protein sequence ID" value="CRZ04245.1"/>
    <property type="molecule type" value="Transcribed_RNA"/>
</dbReference>
<evidence type="ECO:0000313" key="1">
    <source>
        <dbReference type="EMBL" id="CRZ04245.1"/>
    </source>
</evidence>
<organism evidence="1">
    <name type="scientific">Spongospora subterranea</name>
    <dbReference type="NCBI Taxonomy" id="70186"/>
    <lineage>
        <taxon>Eukaryota</taxon>
        <taxon>Sar</taxon>
        <taxon>Rhizaria</taxon>
        <taxon>Endomyxa</taxon>
        <taxon>Phytomyxea</taxon>
        <taxon>Plasmodiophorida</taxon>
        <taxon>Plasmodiophoridae</taxon>
        <taxon>Spongospora</taxon>
    </lineage>
</organism>
<sequence length="263" mass="30052">MQTYSFDMLSRPSRAVDCLLFREDFEQDGTGPYGMKTQVCPRSRCNQILGNHPHRTDALQTLYYRAHQYIRPKCSLTLDDFQDDLISLSTMAQTTCEECQQLMIDHGRRRSTTGKREDEGVLGVYIEKALPARDIFDCGDVGEFFRNIGNGKILEHMLILEKGLLDMETRIYIRQCYIDILNRIKGGANGIYRYVITGSSGIGKSLFALYCIYCLYQEYGAIISNRATPVIIRLSEHDDQVHQYSTALNFGFISWSAPSPIYC</sequence>